<sequence length="149" mass="16798">MKIYIDGDGSPVKGETAYLANKYQLDLIIVTSIDHYSQSPISDQVKYVYVDQGPDAADFRLAGLVQAGDLVVTQDYGLAAILLPRVRVLSQAGFEYTSENIEGLLAQRFYHHQARQAGYKTKGQKPFSQADRDKFSYFLEQVIDQELQR</sequence>
<dbReference type="Pfam" id="PF02639">
    <property type="entry name" value="DUF188"/>
    <property type="match status" value="1"/>
</dbReference>
<evidence type="ECO:0000256" key="2">
    <source>
        <dbReference type="HAMAP-Rule" id="MF_00489"/>
    </source>
</evidence>
<dbReference type="EMBL" id="CP014163">
    <property type="protein sequence ID" value="AMB99088.1"/>
    <property type="molecule type" value="Genomic_DNA"/>
</dbReference>
<reference evidence="4" key="2">
    <citation type="submission" date="2016-01" db="EMBL/GenBank/DDBJ databases">
        <title>Six Aerococcus type strain genome sequencing and assembly using PacBio and Illumina Hiseq.</title>
        <authorList>
            <person name="Carkaci D."/>
            <person name="Dargis R."/>
            <person name="Nielsen X.C."/>
            <person name="Skovgaard O."/>
            <person name="Fuursted K."/>
            <person name="Christensen J.J."/>
        </authorList>
    </citation>
    <scope>NUCLEOTIDE SEQUENCE [LARGE SCALE GENOMIC DNA]</scope>
    <source>
        <strain evidence="4">CCUG42038B</strain>
    </source>
</reference>
<dbReference type="STRING" id="128944.AWM75_03315"/>
<dbReference type="PANTHER" id="PTHR35146:SF1">
    <property type="entry name" value="UPF0178 PROTEIN YAII"/>
    <property type="match status" value="1"/>
</dbReference>
<comment type="similarity">
    <text evidence="1 2">Belongs to the UPF0178 family.</text>
</comment>
<dbReference type="InterPro" id="IPR003791">
    <property type="entry name" value="UPF0178"/>
</dbReference>
<dbReference type="RefSeq" id="WP_067978190.1">
    <property type="nucleotide sequence ID" value="NZ_CP014163.1"/>
</dbReference>
<evidence type="ECO:0000313" key="3">
    <source>
        <dbReference type="EMBL" id="AMB99088.1"/>
    </source>
</evidence>
<dbReference type="HAMAP" id="MF_00489">
    <property type="entry name" value="UPF0178"/>
    <property type="match status" value="1"/>
</dbReference>
<evidence type="ECO:0000256" key="1">
    <source>
        <dbReference type="ARBA" id="ARBA00008522"/>
    </source>
</evidence>
<dbReference type="Proteomes" id="UP000062260">
    <property type="component" value="Chromosome"/>
</dbReference>
<dbReference type="OrthoDB" id="9798918at2"/>
<protein>
    <recommendedName>
        <fullName evidence="2">UPF0178 protein AWM75_03315</fullName>
    </recommendedName>
</protein>
<proteinExistence type="inferred from homology"/>
<keyword evidence="4" id="KW-1185">Reference proteome</keyword>
<dbReference type="PANTHER" id="PTHR35146">
    <property type="entry name" value="UPF0178 PROTEIN YAII"/>
    <property type="match status" value="1"/>
</dbReference>
<dbReference type="KEGG" id="auh:AWM75_03315"/>
<gene>
    <name evidence="3" type="ORF">AWM75_03315</name>
</gene>
<evidence type="ECO:0000313" key="4">
    <source>
        <dbReference type="Proteomes" id="UP000062260"/>
    </source>
</evidence>
<organism evidence="3 4">
    <name type="scientific">Aerococcus urinaehominis</name>
    <dbReference type="NCBI Taxonomy" id="128944"/>
    <lineage>
        <taxon>Bacteria</taxon>
        <taxon>Bacillati</taxon>
        <taxon>Bacillota</taxon>
        <taxon>Bacilli</taxon>
        <taxon>Lactobacillales</taxon>
        <taxon>Aerococcaceae</taxon>
        <taxon>Aerococcus</taxon>
    </lineage>
</organism>
<accession>A0A0X8FKN7</accession>
<reference evidence="3 4" key="1">
    <citation type="journal article" date="2016" name="Genome Announc.">
        <title>Complete Genome Sequences of Aerococcus christensenii CCUG 28831T, Aerococcus sanguinicola CCUG 43001T, Aerococcus urinae CCUG 36881T, Aerococcus urinaeequi CCUG 28094T, Aerococcus urinaehominis CCUG 42038 BT, and Aerococcus viridans CCUG 4311T.</title>
        <authorList>
            <person name="Carkaci D."/>
            <person name="Dargis R."/>
            <person name="Nielsen X.C."/>
            <person name="Skovgaard O."/>
            <person name="Fuursted K."/>
            <person name="Christensen J.J."/>
        </authorList>
    </citation>
    <scope>NUCLEOTIDE SEQUENCE [LARGE SCALE GENOMIC DNA]</scope>
    <source>
        <strain evidence="3 4">CCUG42038B</strain>
    </source>
</reference>
<name>A0A0X8FKN7_9LACT</name>
<dbReference type="AlphaFoldDB" id="A0A0X8FKN7"/>